<dbReference type="PANTHER" id="PTHR47971:SF8">
    <property type="entry name" value="KINESIN-LIKE PROTEIN"/>
    <property type="match status" value="1"/>
</dbReference>
<keyword evidence="2" id="KW-0963">Cytoplasm</keyword>
<dbReference type="InterPro" id="IPR027640">
    <property type="entry name" value="Kinesin-like_fam"/>
</dbReference>
<dbReference type="SUPFAM" id="SSF52540">
    <property type="entry name" value="P-loop containing nucleoside triphosphate hydrolases"/>
    <property type="match status" value="1"/>
</dbReference>
<evidence type="ECO:0000256" key="5">
    <source>
        <dbReference type="ARBA" id="ARBA00023212"/>
    </source>
</evidence>
<keyword evidence="9" id="KW-1185">Reference proteome</keyword>
<dbReference type="GO" id="GO:0007018">
    <property type="term" value="P:microtubule-based movement"/>
    <property type="evidence" value="ECO:0007669"/>
    <property type="project" value="InterPro"/>
</dbReference>
<dbReference type="Pfam" id="PF00225">
    <property type="entry name" value="Kinesin"/>
    <property type="match status" value="1"/>
</dbReference>
<comment type="subcellular location">
    <subcellularLocation>
        <location evidence="1">Cytoplasm</location>
        <location evidence="1">Cytoskeleton</location>
    </subcellularLocation>
</comment>
<organism evidence="8 9">
    <name type="scientific">Pseudo-nitzschia multistriata</name>
    <dbReference type="NCBI Taxonomy" id="183589"/>
    <lineage>
        <taxon>Eukaryota</taxon>
        <taxon>Sar</taxon>
        <taxon>Stramenopiles</taxon>
        <taxon>Ochrophyta</taxon>
        <taxon>Bacillariophyta</taxon>
        <taxon>Bacillariophyceae</taxon>
        <taxon>Bacillariophycidae</taxon>
        <taxon>Bacillariales</taxon>
        <taxon>Bacillariaceae</taxon>
        <taxon>Pseudo-nitzschia</taxon>
    </lineage>
</organism>
<feature type="compositionally biased region" description="Basic and acidic residues" evidence="6">
    <location>
        <begin position="82"/>
        <end position="94"/>
    </location>
</feature>
<evidence type="ECO:0000256" key="4">
    <source>
        <dbReference type="ARBA" id="ARBA00023175"/>
    </source>
</evidence>
<dbReference type="Proteomes" id="UP000291116">
    <property type="component" value="Unassembled WGS sequence"/>
</dbReference>
<evidence type="ECO:0000313" key="9">
    <source>
        <dbReference type="Proteomes" id="UP000291116"/>
    </source>
</evidence>
<feature type="region of interest" description="Disordered" evidence="6">
    <location>
        <begin position="81"/>
        <end position="116"/>
    </location>
</feature>
<evidence type="ECO:0000256" key="3">
    <source>
        <dbReference type="ARBA" id="ARBA00022701"/>
    </source>
</evidence>
<evidence type="ECO:0000256" key="6">
    <source>
        <dbReference type="SAM" id="MobiDB-lite"/>
    </source>
</evidence>
<name>A0A448ZHA0_9STRA</name>
<dbReference type="GO" id="GO:0007019">
    <property type="term" value="P:microtubule depolymerization"/>
    <property type="evidence" value="ECO:0007669"/>
    <property type="project" value="TreeGrafter"/>
</dbReference>
<evidence type="ECO:0000256" key="1">
    <source>
        <dbReference type="ARBA" id="ARBA00004245"/>
    </source>
</evidence>
<proteinExistence type="predicted"/>
<feature type="domain" description="Kinesin motor" evidence="7">
    <location>
        <begin position="239"/>
        <end position="567"/>
    </location>
</feature>
<gene>
    <name evidence="8" type="ORF">PSNMU_V1.4_AUG-EV-PASAV3_0083460</name>
</gene>
<dbReference type="EMBL" id="CAACVS010000351">
    <property type="protein sequence ID" value="VEU41427.1"/>
    <property type="molecule type" value="Genomic_DNA"/>
</dbReference>
<dbReference type="AlphaFoldDB" id="A0A448ZHA0"/>
<accession>A0A448ZHA0</accession>
<dbReference type="Gene3D" id="3.40.850.10">
    <property type="entry name" value="Kinesin motor domain"/>
    <property type="match status" value="1"/>
</dbReference>
<protein>
    <recommendedName>
        <fullName evidence="7">Kinesin motor domain-containing protein</fullName>
    </recommendedName>
</protein>
<dbReference type="GO" id="GO:0005524">
    <property type="term" value="F:ATP binding"/>
    <property type="evidence" value="ECO:0007669"/>
    <property type="project" value="InterPro"/>
</dbReference>
<evidence type="ECO:0000313" key="8">
    <source>
        <dbReference type="EMBL" id="VEU41427.1"/>
    </source>
</evidence>
<keyword evidence="3" id="KW-0493">Microtubule</keyword>
<dbReference type="InterPro" id="IPR001752">
    <property type="entry name" value="Kinesin_motor_dom"/>
</dbReference>
<keyword evidence="4" id="KW-0505">Motor protein</keyword>
<evidence type="ECO:0000259" key="7">
    <source>
        <dbReference type="SMART" id="SM00129"/>
    </source>
</evidence>
<sequence length="665" mass="75369">MVLTDIKNHVPRTRDCSTTTTAKRRQDTERVNWKNNDESKNLLISRKQDDYTTESLLGSSIMQHILPSPRRFSVCRDSSTLDGKDRIEQSRSPDEDSSLEKGPWGEKKVVRGRPSSHLSLETQTGIVEAQLDRIECIRNEIRGRLTESRDSKAKSVLNGEEFLSAGTNQTWCHPTNRESRELKSYIADVFSSQRAGQDQCNARLFHREKFESLRKEFSQFIREIAVKNDVPESLYLDTKNKVTFVVRSRPLSEHEITRGDFCVVDIPRESSNTLALYETSVLPDRKTVDCKIHVFKFDAVLSERASAEDFYNRTMRMNVTHAINGGLGTIIIFGPDEYGKLRTILDVEERAAGDLFSDPVTSTRSISIKFMGTESRGNKLIDLIDPTHSVVEVVKSDGGEYQTEGALRIDIYSARDFLDTLRLARQRFASRRIIRQESDATSYLLCEVLIKNKKGKSGRLNLLLCPSGDDIQTKKKSQSLTEHNPLAELMTMLQNKSSLDSVSRTTSLTRVLAPSILETKQSHVCLVAAVSPSSVDTETSLSSMISSMEYMKESTASSTEITSRIKNIEAESQGTNDLMLPRQWSKVQLMDWVKRKNLVDHLVEGNLSGKIVMKMSIHQIKECFFSSSDSGDRKAKRLFRALRAENDRVARLRVKRKFALQMAEK</sequence>
<dbReference type="OrthoDB" id="54531at2759"/>
<dbReference type="PANTHER" id="PTHR47971">
    <property type="entry name" value="KINESIN-RELATED PROTEIN 6"/>
    <property type="match status" value="1"/>
</dbReference>
<dbReference type="InterPro" id="IPR036961">
    <property type="entry name" value="Kinesin_motor_dom_sf"/>
</dbReference>
<dbReference type="GO" id="GO:0008017">
    <property type="term" value="F:microtubule binding"/>
    <property type="evidence" value="ECO:0007669"/>
    <property type="project" value="InterPro"/>
</dbReference>
<keyword evidence="5" id="KW-0206">Cytoskeleton</keyword>
<dbReference type="InterPro" id="IPR027417">
    <property type="entry name" value="P-loop_NTPase"/>
</dbReference>
<dbReference type="SMART" id="SM00129">
    <property type="entry name" value="KISc"/>
    <property type="match status" value="1"/>
</dbReference>
<reference evidence="8 9" key="1">
    <citation type="submission" date="2019-01" db="EMBL/GenBank/DDBJ databases">
        <authorList>
            <person name="Ferrante I. M."/>
        </authorList>
    </citation>
    <scope>NUCLEOTIDE SEQUENCE [LARGE SCALE GENOMIC DNA]</scope>
    <source>
        <strain evidence="8 9">B856</strain>
    </source>
</reference>
<evidence type="ECO:0000256" key="2">
    <source>
        <dbReference type="ARBA" id="ARBA00022490"/>
    </source>
</evidence>
<dbReference type="GO" id="GO:0005874">
    <property type="term" value="C:microtubule"/>
    <property type="evidence" value="ECO:0007669"/>
    <property type="project" value="UniProtKB-KW"/>
</dbReference>
<dbReference type="GO" id="GO:0003777">
    <property type="term" value="F:microtubule motor activity"/>
    <property type="evidence" value="ECO:0007669"/>
    <property type="project" value="InterPro"/>
</dbReference>